<feature type="chain" id="PRO_5045143009" description="Outer membrane protein beta-barrel domain-containing protein" evidence="1">
    <location>
        <begin position="22"/>
        <end position="262"/>
    </location>
</feature>
<accession>A0ABW2YAM1</accession>
<evidence type="ECO:0000256" key="1">
    <source>
        <dbReference type="SAM" id="SignalP"/>
    </source>
</evidence>
<comment type="caution">
    <text evidence="2">The sequence shown here is derived from an EMBL/GenBank/DDBJ whole genome shotgun (WGS) entry which is preliminary data.</text>
</comment>
<reference evidence="3" key="1">
    <citation type="journal article" date="2019" name="Int. J. Syst. Evol. Microbiol.">
        <title>The Global Catalogue of Microorganisms (GCM) 10K type strain sequencing project: providing services to taxonomists for standard genome sequencing and annotation.</title>
        <authorList>
            <consortium name="The Broad Institute Genomics Platform"/>
            <consortium name="The Broad Institute Genome Sequencing Center for Infectious Disease"/>
            <person name="Wu L."/>
            <person name="Ma J."/>
        </authorList>
    </citation>
    <scope>NUCLEOTIDE SEQUENCE [LARGE SCALE GENOMIC DNA]</scope>
    <source>
        <strain evidence="3">CCUG 55585</strain>
    </source>
</reference>
<gene>
    <name evidence="2" type="ORF">ACFQ0E_08295</name>
</gene>
<dbReference type="RefSeq" id="WP_386823188.1">
    <property type="nucleotide sequence ID" value="NZ_JBHTIF010000001.1"/>
</dbReference>
<dbReference type="Proteomes" id="UP001597110">
    <property type="component" value="Unassembled WGS sequence"/>
</dbReference>
<keyword evidence="3" id="KW-1185">Reference proteome</keyword>
<evidence type="ECO:0000313" key="3">
    <source>
        <dbReference type="Proteomes" id="UP001597110"/>
    </source>
</evidence>
<proteinExistence type="predicted"/>
<name>A0ABW2YAM1_9GAMM</name>
<dbReference type="Gene3D" id="2.40.160.20">
    <property type="match status" value="1"/>
</dbReference>
<dbReference type="EMBL" id="JBHTIF010000001">
    <property type="protein sequence ID" value="MFD0725597.1"/>
    <property type="molecule type" value="Genomic_DNA"/>
</dbReference>
<dbReference type="SUPFAM" id="SSF56925">
    <property type="entry name" value="OMPA-like"/>
    <property type="match status" value="1"/>
</dbReference>
<protein>
    <recommendedName>
        <fullName evidence="4">Outer membrane protein beta-barrel domain-containing protein</fullName>
    </recommendedName>
</protein>
<evidence type="ECO:0008006" key="4">
    <source>
        <dbReference type="Google" id="ProtNLM"/>
    </source>
</evidence>
<evidence type="ECO:0000313" key="2">
    <source>
        <dbReference type="EMBL" id="MFD0725597.1"/>
    </source>
</evidence>
<feature type="signal peptide" evidence="1">
    <location>
        <begin position="1"/>
        <end position="21"/>
    </location>
</feature>
<sequence length="262" mass="27351">MKKSILAAATVLCLFAPAAFAAGPQQGKFSWSVFGGIDQPLSGDVHGGATAAVPDLGPLNPALAGVSAELRIRSRSHDDIYGSAMSYGMEFSYGINDRSEVFGQIRQTQADEGSVQVGGAFVPALSTTLPVRGTFSDYEALTLEAGYRYYFGELGPARPFVAGRLGATRTDDIRATFVIPDAAITIANVPFTEAKWSVSGGVDVGLLFPVSEKVSITAQTGVRYVADLEGDDAAIGGLGLGSINDTGKRVSYPVSVGLRVDF</sequence>
<organism evidence="2 3">
    <name type="scientific">Lysobacter brunescens</name>
    <dbReference type="NCBI Taxonomy" id="262323"/>
    <lineage>
        <taxon>Bacteria</taxon>
        <taxon>Pseudomonadati</taxon>
        <taxon>Pseudomonadota</taxon>
        <taxon>Gammaproteobacteria</taxon>
        <taxon>Lysobacterales</taxon>
        <taxon>Lysobacteraceae</taxon>
        <taxon>Lysobacter</taxon>
    </lineage>
</organism>
<dbReference type="InterPro" id="IPR011250">
    <property type="entry name" value="OMP/PagP_B-barrel"/>
</dbReference>
<keyword evidence="1" id="KW-0732">Signal</keyword>